<keyword evidence="2" id="KW-1185">Reference proteome</keyword>
<reference evidence="1 2" key="1">
    <citation type="journal article" date="2024" name="J Genomics">
        <title>Draft genome sequencing and assembly of Favolaschia claudopus CIRM-BRFM 2984 isolated from oak limbs.</title>
        <authorList>
            <person name="Navarro D."/>
            <person name="Drula E."/>
            <person name="Chaduli D."/>
            <person name="Cazenave R."/>
            <person name="Ahrendt S."/>
            <person name="Wang J."/>
            <person name="Lipzen A."/>
            <person name="Daum C."/>
            <person name="Barry K."/>
            <person name="Grigoriev I.V."/>
            <person name="Favel A."/>
            <person name="Rosso M.N."/>
            <person name="Martin F."/>
        </authorList>
    </citation>
    <scope>NUCLEOTIDE SEQUENCE [LARGE SCALE GENOMIC DNA]</scope>
    <source>
        <strain evidence="1 2">CIRM-BRFM 2984</strain>
    </source>
</reference>
<gene>
    <name evidence="1" type="ORF">R3P38DRAFT_3376904</name>
</gene>
<evidence type="ECO:0000313" key="2">
    <source>
        <dbReference type="Proteomes" id="UP001362999"/>
    </source>
</evidence>
<accession>A0AAV9ZDC2</accession>
<sequence length="106" mass="12401">MASFPSSPTNVTGKRDALQIDLRRKRRNHHAARWQVDCGTAKFSIRLDRWRLDTVKWRIRVDDASDITLKGRWKPEVGHRFKFRLPESPVVLAEPKSGLFWCHVHG</sequence>
<organism evidence="1 2">
    <name type="scientific">Favolaschia claudopus</name>
    <dbReference type="NCBI Taxonomy" id="2862362"/>
    <lineage>
        <taxon>Eukaryota</taxon>
        <taxon>Fungi</taxon>
        <taxon>Dikarya</taxon>
        <taxon>Basidiomycota</taxon>
        <taxon>Agaricomycotina</taxon>
        <taxon>Agaricomycetes</taxon>
        <taxon>Agaricomycetidae</taxon>
        <taxon>Agaricales</taxon>
        <taxon>Marasmiineae</taxon>
        <taxon>Mycenaceae</taxon>
        <taxon>Favolaschia</taxon>
    </lineage>
</organism>
<dbReference type="Proteomes" id="UP001362999">
    <property type="component" value="Unassembled WGS sequence"/>
</dbReference>
<proteinExistence type="predicted"/>
<dbReference type="EMBL" id="JAWWNJ010000161">
    <property type="protein sequence ID" value="KAK6978226.1"/>
    <property type="molecule type" value="Genomic_DNA"/>
</dbReference>
<evidence type="ECO:0000313" key="1">
    <source>
        <dbReference type="EMBL" id="KAK6978226.1"/>
    </source>
</evidence>
<name>A0AAV9ZDC2_9AGAR</name>
<dbReference type="AlphaFoldDB" id="A0AAV9ZDC2"/>
<protein>
    <submittedName>
        <fullName evidence="1">Uncharacterized protein</fullName>
    </submittedName>
</protein>
<comment type="caution">
    <text evidence="1">The sequence shown here is derived from an EMBL/GenBank/DDBJ whole genome shotgun (WGS) entry which is preliminary data.</text>
</comment>